<protein>
    <submittedName>
        <fullName evidence="1">Uncharacterized protein</fullName>
    </submittedName>
</protein>
<evidence type="ECO:0000313" key="2">
    <source>
        <dbReference type="Proteomes" id="UP001187315"/>
    </source>
</evidence>
<reference evidence="1" key="1">
    <citation type="submission" date="2023-08" db="EMBL/GenBank/DDBJ databases">
        <title>Pelteobagrus vachellii genome.</title>
        <authorList>
            <person name="Liu H."/>
        </authorList>
    </citation>
    <scope>NUCLEOTIDE SEQUENCE</scope>
    <source>
        <strain evidence="1">PRFRI_2022a</strain>
        <tissue evidence="1">Muscle</tissue>
    </source>
</reference>
<accession>A0AA88SEF1</accession>
<dbReference type="EMBL" id="JAVHJS010000018">
    <property type="protein sequence ID" value="KAK2829046.1"/>
    <property type="molecule type" value="Genomic_DNA"/>
</dbReference>
<dbReference type="AlphaFoldDB" id="A0AA88SEF1"/>
<evidence type="ECO:0000313" key="1">
    <source>
        <dbReference type="EMBL" id="KAK2829046.1"/>
    </source>
</evidence>
<proteinExistence type="predicted"/>
<name>A0AA88SEF1_TACVA</name>
<comment type="caution">
    <text evidence="1">The sequence shown here is derived from an EMBL/GenBank/DDBJ whole genome shotgun (WGS) entry which is preliminary data.</text>
</comment>
<keyword evidence="2" id="KW-1185">Reference proteome</keyword>
<gene>
    <name evidence="1" type="ORF">Q7C36_017036</name>
</gene>
<sequence length="122" mass="13434">MGVRRVRVSTVGAQGSEVTCRDADIDCSSRALGRFEASQAGKYSKNINIQITETEDEQWIVPGFIFEVGSQDQAQILDRTASSITSHFWFPATRGTCGSADYTDVAWSRAILIPSAKRELED</sequence>
<dbReference type="Proteomes" id="UP001187315">
    <property type="component" value="Unassembled WGS sequence"/>
</dbReference>
<organism evidence="1 2">
    <name type="scientific">Tachysurus vachellii</name>
    <name type="common">Darkbarbel catfish</name>
    <name type="synonym">Pelteobagrus vachellii</name>
    <dbReference type="NCBI Taxonomy" id="175792"/>
    <lineage>
        <taxon>Eukaryota</taxon>
        <taxon>Metazoa</taxon>
        <taxon>Chordata</taxon>
        <taxon>Craniata</taxon>
        <taxon>Vertebrata</taxon>
        <taxon>Euteleostomi</taxon>
        <taxon>Actinopterygii</taxon>
        <taxon>Neopterygii</taxon>
        <taxon>Teleostei</taxon>
        <taxon>Ostariophysi</taxon>
        <taxon>Siluriformes</taxon>
        <taxon>Bagridae</taxon>
        <taxon>Tachysurus</taxon>
    </lineage>
</organism>